<sequence length="381" mass="42826">MALVLVIDGLTAPGDAPWARWLPNLQRLAQVGKQGTLALPQGRFLPESLVPWMERLGIGYGEQPPSTAWFSAYHGRAAEPGPGSWCHLGFTHLFRKQDDLRFVSPSRTGQSREEIQQIGHLLTSFLAHEGWSVCYQDQEGLVIHTESPWQSRSLSMRVVEGASAGEIMPTGDDGKRLQNFSMALQLALARNPVNEARKAANRLPLNTPWFWGMGGAPDAAAAQRWQGAWLLSSDVAVLGMGKWCGWQTKALPEDESNWRWDRDVEPYLKLARGEDVVMHLQGPAIYARHGMDEDRKRLMALWDRTHFVALERALAAAKVDLVVVEGFPLEEQGIGTVSTASRWFYAPAGRLLRPIRLWKRWFNGGGKQVSLPWSKLYQEWR</sequence>
<dbReference type="Proteomes" id="UP000002586">
    <property type="component" value="Chromosome"/>
</dbReference>
<gene>
    <name evidence="1" type="ordered locus">Mmc1_1757</name>
</gene>
<proteinExistence type="predicted"/>
<reference evidence="2" key="1">
    <citation type="journal article" date="2009" name="Appl. Environ. Microbiol.">
        <title>Complete genome sequence of the chemolithoautotrophic marine magnetotactic coccus strain MC-1.</title>
        <authorList>
            <person name="Schubbe S."/>
            <person name="Williams T.J."/>
            <person name="Xie G."/>
            <person name="Kiss H.E."/>
            <person name="Brettin T.S."/>
            <person name="Martinez D."/>
            <person name="Ross C.A."/>
            <person name="Schuler D."/>
            <person name="Cox B.L."/>
            <person name="Nealson K.H."/>
            <person name="Bazylinski D.A."/>
        </authorList>
    </citation>
    <scope>NUCLEOTIDE SEQUENCE [LARGE SCALE GENOMIC DNA]</scope>
    <source>
        <strain evidence="2">ATCC BAA-1437 / JCM 17883 / MC-1</strain>
    </source>
</reference>
<organism evidence="1 2">
    <name type="scientific">Magnetococcus marinus (strain ATCC BAA-1437 / JCM 17883 / MC-1)</name>
    <dbReference type="NCBI Taxonomy" id="156889"/>
    <lineage>
        <taxon>Bacteria</taxon>
        <taxon>Pseudomonadati</taxon>
        <taxon>Pseudomonadota</taxon>
        <taxon>Magnetococcia</taxon>
        <taxon>Magnetococcales</taxon>
        <taxon>Magnetococcaceae</taxon>
        <taxon>Magnetococcus</taxon>
    </lineage>
</organism>
<accession>A0L8H2</accession>
<reference evidence="1 2" key="2">
    <citation type="journal article" date="2012" name="Int. J. Syst. Evol. Microbiol.">
        <title>Magnetococcus marinus gen. nov., sp. nov., a marine, magnetotactic bacterium that represents a novel lineage (Magnetococcaceae fam. nov.; Magnetococcales ord. nov.) at the base of the Alphaproteobacteria.</title>
        <authorList>
            <person name="Bazylinski D.A."/>
            <person name="Williams T.J."/>
            <person name="Lefevre C.T."/>
            <person name="Berg R.J."/>
            <person name="Zhang C.L."/>
            <person name="Bowser S.S."/>
            <person name="Dean A.J."/>
            <person name="Beveridge T.J."/>
        </authorList>
    </citation>
    <scope>NUCLEOTIDE SEQUENCE [LARGE SCALE GENOMIC DNA]</scope>
    <source>
        <strain evidence="2">ATCC BAA-1437 / JCM 17883 / MC-1</strain>
    </source>
</reference>
<keyword evidence="2" id="KW-1185">Reference proteome</keyword>
<dbReference type="OrthoDB" id="5295974at2"/>
<dbReference type="EMBL" id="CP000471">
    <property type="protein sequence ID" value="ABK44265.1"/>
    <property type="molecule type" value="Genomic_DNA"/>
</dbReference>
<protein>
    <recommendedName>
        <fullName evidence="3">Type I phosphodiesterase/nucleotide pyrophosphatase</fullName>
    </recommendedName>
</protein>
<dbReference type="RefSeq" id="WP_011713413.1">
    <property type="nucleotide sequence ID" value="NC_008576.1"/>
</dbReference>
<dbReference type="eggNOG" id="COG3635">
    <property type="taxonomic scope" value="Bacteria"/>
</dbReference>
<evidence type="ECO:0000313" key="2">
    <source>
        <dbReference type="Proteomes" id="UP000002586"/>
    </source>
</evidence>
<dbReference type="HOGENOM" id="CLU_725229_0_0_5"/>
<dbReference type="AlphaFoldDB" id="A0L8H2"/>
<evidence type="ECO:0000313" key="1">
    <source>
        <dbReference type="EMBL" id="ABK44265.1"/>
    </source>
</evidence>
<dbReference type="STRING" id="156889.Mmc1_1757"/>
<name>A0L8H2_MAGMM</name>
<dbReference type="KEGG" id="mgm:Mmc1_1757"/>
<evidence type="ECO:0008006" key="3">
    <source>
        <dbReference type="Google" id="ProtNLM"/>
    </source>
</evidence>